<keyword evidence="3" id="KW-1185">Reference proteome</keyword>
<protein>
    <submittedName>
        <fullName evidence="2">Uncharacterized protein</fullName>
    </submittedName>
</protein>
<evidence type="ECO:0000256" key="1">
    <source>
        <dbReference type="SAM" id="MobiDB-lite"/>
    </source>
</evidence>
<comment type="caution">
    <text evidence="2">The sequence shown here is derived from an EMBL/GenBank/DDBJ whole genome shotgun (WGS) entry which is preliminary data.</text>
</comment>
<sequence>MNSNITKRSCTTKGRATSCSCVRLVSTQKDLNNGRASCVAPAQRTGRLRDTIHHHHHNPRQQERARERQQRVPPSAEAASLGGRGSALERLSGAAHCSGL</sequence>
<dbReference type="AlphaFoldDB" id="A0AAW0SNT7"/>
<dbReference type="EMBL" id="JARAKH010000048">
    <property type="protein sequence ID" value="KAK8376440.1"/>
    <property type="molecule type" value="Genomic_DNA"/>
</dbReference>
<organism evidence="2 3">
    <name type="scientific">Scylla paramamosain</name>
    <name type="common">Mud crab</name>
    <dbReference type="NCBI Taxonomy" id="85552"/>
    <lineage>
        <taxon>Eukaryota</taxon>
        <taxon>Metazoa</taxon>
        <taxon>Ecdysozoa</taxon>
        <taxon>Arthropoda</taxon>
        <taxon>Crustacea</taxon>
        <taxon>Multicrustacea</taxon>
        <taxon>Malacostraca</taxon>
        <taxon>Eumalacostraca</taxon>
        <taxon>Eucarida</taxon>
        <taxon>Decapoda</taxon>
        <taxon>Pleocyemata</taxon>
        <taxon>Brachyura</taxon>
        <taxon>Eubrachyura</taxon>
        <taxon>Portunoidea</taxon>
        <taxon>Portunidae</taxon>
        <taxon>Portuninae</taxon>
        <taxon>Scylla</taxon>
    </lineage>
</organism>
<evidence type="ECO:0000313" key="2">
    <source>
        <dbReference type="EMBL" id="KAK8376440.1"/>
    </source>
</evidence>
<gene>
    <name evidence="2" type="ORF">O3P69_009829</name>
</gene>
<evidence type="ECO:0000313" key="3">
    <source>
        <dbReference type="Proteomes" id="UP001487740"/>
    </source>
</evidence>
<feature type="region of interest" description="Disordered" evidence="1">
    <location>
        <begin position="42"/>
        <end position="100"/>
    </location>
</feature>
<name>A0AAW0SNT7_SCYPA</name>
<dbReference type="Proteomes" id="UP001487740">
    <property type="component" value="Unassembled WGS sequence"/>
</dbReference>
<proteinExistence type="predicted"/>
<feature type="compositionally biased region" description="Basic and acidic residues" evidence="1">
    <location>
        <begin position="60"/>
        <end position="70"/>
    </location>
</feature>
<accession>A0AAW0SNT7</accession>
<reference evidence="2 3" key="1">
    <citation type="submission" date="2023-03" db="EMBL/GenBank/DDBJ databases">
        <title>High-quality genome of Scylla paramamosain provides insights in environmental adaptation.</title>
        <authorList>
            <person name="Zhang L."/>
        </authorList>
    </citation>
    <scope>NUCLEOTIDE SEQUENCE [LARGE SCALE GENOMIC DNA]</scope>
    <source>
        <strain evidence="2">LZ_2023a</strain>
        <tissue evidence="2">Muscle</tissue>
    </source>
</reference>